<feature type="region of interest" description="Disordered" evidence="2">
    <location>
        <begin position="244"/>
        <end position="273"/>
    </location>
</feature>
<feature type="compositionally biased region" description="Basic and acidic residues" evidence="2">
    <location>
        <begin position="859"/>
        <end position="885"/>
    </location>
</feature>
<feature type="region of interest" description="Disordered" evidence="2">
    <location>
        <begin position="856"/>
        <end position="898"/>
    </location>
</feature>
<dbReference type="InParanoid" id="A0A0C3FYS9"/>
<evidence type="ECO:0000256" key="2">
    <source>
        <dbReference type="SAM" id="MobiDB-lite"/>
    </source>
</evidence>
<dbReference type="EMBL" id="KN832991">
    <property type="protein sequence ID" value="KIM83411.1"/>
    <property type="molecule type" value="Genomic_DNA"/>
</dbReference>
<gene>
    <name evidence="3" type="ORF">PILCRDRAFT_819651</name>
</gene>
<evidence type="ECO:0000313" key="3">
    <source>
        <dbReference type="EMBL" id="KIM83411.1"/>
    </source>
</evidence>
<evidence type="ECO:0000256" key="1">
    <source>
        <dbReference type="SAM" id="Coils"/>
    </source>
</evidence>
<feature type="compositionally biased region" description="Acidic residues" evidence="2">
    <location>
        <begin position="256"/>
        <end position="267"/>
    </location>
</feature>
<feature type="region of interest" description="Disordered" evidence="2">
    <location>
        <begin position="660"/>
        <end position="763"/>
    </location>
</feature>
<name>A0A0C3FYS9_PILCF</name>
<dbReference type="AlphaFoldDB" id="A0A0C3FYS9"/>
<reference evidence="4" key="2">
    <citation type="submission" date="2015-01" db="EMBL/GenBank/DDBJ databases">
        <title>Evolutionary Origins and Diversification of the Mycorrhizal Mutualists.</title>
        <authorList>
            <consortium name="DOE Joint Genome Institute"/>
            <consortium name="Mycorrhizal Genomics Consortium"/>
            <person name="Kohler A."/>
            <person name="Kuo A."/>
            <person name="Nagy L.G."/>
            <person name="Floudas D."/>
            <person name="Copeland A."/>
            <person name="Barry K.W."/>
            <person name="Cichocki N."/>
            <person name="Veneault-Fourrey C."/>
            <person name="LaButti K."/>
            <person name="Lindquist E.A."/>
            <person name="Lipzen A."/>
            <person name="Lundell T."/>
            <person name="Morin E."/>
            <person name="Murat C."/>
            <person name="Riley R."/>
            <person name="Ohm R."/>
            <person name="Sun H."/>
            <person name="Tunlid A."/>
            <person name="Henrissat B."/>
            <person name="Grigoriev I.V."/>
            <person name="Hibbett D.S."/>
            <person name="Martin F."/>
        </authorList>
    </citation>
    <scope>NUCLEOTIDE SEQUENCE [LARGE SCALE GENOMIC DNA]</scope>
    <source>
        <strain evidence="4">F 1598</strain>
    </source>
</reference>
<reference evidence="3 4" key="1">
    <citation type="submission" date="2014-04" db="EMBL/GenBank/DDBJ databases">
        <authorList>
            <consortium name="DOE Joint Genome Institute"/>
            <person name="Kuo A."/>
            <person name="Tarkka M."/>
            <person name="Buscot F."/>
            <person name="Kohler A."/>
            <person name="Nagy L.G."/>
            <person name="Floudas D."/>
            <person name="Copeland A."/>
            <person name="Barry K.W."/>
            <person name="Cichocki N."/>
            <person name="Veneault-Fourrey C."/>
            <person name="LaButti K."/>
            <person name="Lindquist E.A."/>
            <person name="Lipzen A."/>
            <person name="Lundell T."/>
            <person name="Morin E."/>
            <person name="Murat C."/>
            <person name="Sun H."/>
            <person name="Tunlid A."/>
            <person name="Henrissat B."/>
            <person name="Grigoriev I.V."/>
            <person name="Hibbett D.S."/>
            <person name="Martin F."/>
            <person name="Nordberg H.P."/>
            <person name="Cantor M.N."/>
            <person name="Hua S.X."/>
        </authorList>
    </citation>
    <scope>NUCLEOTIDE SEQUENCE [LARGE SCALE GENOMIC DNA]</scope>
    <source>
        <strain evidence="3 4">F 1598</strain>
    </source>
</reference>
<organism evidence="3 4">
    <name type="scientific">Piloderma croceum (strain F 1598)</name>
    <dbReference type="NCBI Taxonomy" id="765440"/>
    <lineage>
        <taxon>Eukaryota</taxon>
        <taxon>Fungi</taxon>
        <taxon>Dikarya</taxon>
        <taxon>Basidiomycota</taxon>
        <taxon>Agaricomycotina</taxon>
        <taxon>Agaricomycetes</taxon>
        <taxon>Agaricomycetidae</taxon>
        <taxon>Atheliales</taxon>
        <taxon>Atheliaceae</taxon>
        <taxon>Piloderma</taxon>
    </lineage>
</organism>
<feature type="compositionally biased region" description="Basic and acidic residues" evidence="2">
    <location>
        <begin position="245"/>
        <end position="255"/>
    </location>
</feature>
<proteinExistence type="predicted"/>
<accession>A0A0C3FYS9</accession>
<dbReference type="HOGENOM" id="CLU_344205_0_0_1"/>
<feature type="compositionally biased region" description="Low complexity" evidence="2">
    <location>
        <begin position="726"/>
        <end position="745"/>
    </location>
</feature>
<keyword evidence="4" id="KW-1185">Reference proteome</keyword>
<dbReference type="OrthoDB" id="2631524at2759"/>
<feature type="compositionally biased region" description="Polar residues" evidence="2">
    <location>
        <begin position="754"/>
        <end position="763"/>
    </location>
</feature>
<feature type="coiled-coil region" evidence="1">
    <location>
        <begin position="779"/>
        <end position="813"/>
    </location>
</feature>
<feature type="compositionally biased region" description="Acidic residues" evidence="2">
    <location>
        <begin position="683"/>
        <end position="692"/>
    </location>
</feature>
<keyword evidence="1" id="KW-0175">Coiled coil</keyword>
<protein>
    <submittedName>
        <fullName evidence="3">Uncharacterized protein</fullName>
    </submittedName>
</protein>
<evidence type="ECO:0000313" key="4">
    <source>
        <dbReference type="Proteomes" id="UP000054166"/>
    </source>
</evidence>
<dbReference type="Proteomes" id="UP000054166">
    <property type="component" value="Unassembled WGS sequence"/>
</dbReference>
<sequence length="898" mass="101217">MPRKPSWDWKARGCAEVSENYSVPFAVKEYLQNQVGQILKEKMIREWSDWRREDLRNSTPKERKDRKNRLVQTFPGLLTGPHGALVKRSKDWEPIYILSGIVPRAELVWSHYKTDITICTVMWKHSSTGMTGFSFFNNHLDRHASFSTFVMDGASTSRQNLWAIGEKGKGFVLATQYLYEEVEKNMNKLDAALDSPTKSSSPKPKVSFRVGNKIGELAWRKSRYEDEEDLLRVTMDDLSPVTIEEFMRRRAPNKDDESDDENDDSDDMYLTYPTPVTGEKLKKATKSLIGIYKRRFTQQLAMKDKSVSEAHDPSDEESLVTPDEVSITVLELSVDLQPEYAFSGIYGVIQQAKSWRVPGTSFQFFKPDDQPVFYNRDQLVISGPPMNILGINYHGDLTITADRVGIVMSPRSDRYQRYLGALGDATDEAFRTMPDLAIQLACDMLTDEGQGVGTLTHQLNLADDAHGEEYRTAFIAAWKILDPELSPDGILYPCKSEKQDMNLIKELGMVPVPVKSDRIRTILSDAGAFKDIYHYCRELLTTAYPSAKVVPGFERLRRAITSLLPSVDSSSIILRDYKFSYPKVGWDKKHNTFSVPIPDKCEFHLENDCLCWVGPCLSLAISNWAEDDHEGVEEPTQSAIWRVFMSAMDGVVDMKEHRFEPAVEPNVNSSDSFDGDYGMGDDSGNDEDEDGEQSPSPGIYRSRSHSPRVLQVSGEPSGSDSSREVSAAAAISPTPRSSSTTPGPTVRDEAPRTPQESPTTTARSARLVIPENHSFIAHMNGLQATFDQEVKRANDAEAQLEALRTKLIEEQTTNLARQSLIETKNRQVVMLQGQLAKLQPFLDGLREQLEPTRAIIDGISRHGEGDKRQREEDGGDENSRGEGSSKRLRWQYYHAPTF</sequence>